<dbReference type="EMBL" id="FNXY01000001">
    <property type="protein sequence ID" value="SEI39465.1"/>
    <property type="molecule type" value="Genomic_DNA"/>
</dbReference>
<dbReference type="RefSeq" id="WP_090331325.1">
    <property type="nucleotide sequence ID" value="NZ_FNXY01000001.1"/>
</dbReference>
<protein>
    <submittedName>
        <fullName evidence="5">DNA-binding protein HU-beta</fullName>
    </submittedName>
</protein>
<organism evidence="5 6">
    <name type="scientific">Dyadobacter koreensis</name>
    <dbReference type="NCBI Taxonomy" id="408657"/>
    <lineage>
        <taxon>Bacteria</taxon>
        <taxon>Pseudomonadati</taxon>
        <taxon>Bacteroidota</taxon>
        <taxon>Cytophagia</taxon>
        <taxon>Cytophagales</taxon>
        <taxon>Spirosomataceae</taxon>
        <taxon>Dyadobacter</taxon>
    </lineage>
</organism>
<dbReference type="SMART" id="SM00411">
    <property type="entry name" value="BHL"/>
    <property type="match status" value="1"/>
</dbReference>
<dbReference type="Gene3D" id="4.10.520.10">
    <property type="entry name" value="IHF-like DNA-binding proteins"/>
    <property type="match status" value="1"/>
</dbReference>
<dbReference type="AlphaFoldDB" id="A0A1H6QJL1"/>
<dbReference type="PANTHER" id="PTHR33175:SF3">
    <property type="entry name" value="DNA-BINDING PROTEIN HU-BETA"/>
    <property type="match status" value="1"/>
</dbReference>
<evidence type="ECO:0000256" key="1">
    <source>
        <dbReference type="ARBA" id="ARBA00010529"/>
    </source>
</evidence>
<dbReference type="GO" id="GO:0003677">
    <property type="term" value="F:DNA binding"/>
    <property type="evidence" value="ECO:0007669"/>
    <property type="project" value="UniProtKB-KW"/>
</dbReference>
<dbReference type="Pfam" id="PF00216">
    <property type="entry name" value="Bac_DNA_binding"/>
    <property type="match status" value="1"/>
</dbReference>
<dbReference type="GO" id="GO:0030527">
    <property type="term" value="F:structural constituent of chromatin"/>
    <property type="evidence" value="ECO:0007669"/>
    <property type="project" value="InterPro"/>
</dbReference>
<dbReference type="InterPro" id="IPR000119">
    <property type="entry name" value="Hist_DNA-bd"/>
</dbReference>
<reference evidence="5 6" key="1">
    <citation type="submission" date="2016-10" db="EMBL/GenBank/DDBJ databases">
        <authorList>
            <person name="de Groot N.N."/>
        </authorList>
    </citation>
    <scope>NUCLEOTIDE SEQUENCE [LARGE SCALE GENOMIC DNA]</scope>
    <source>
        <strain evidence="5 6">DSM 19938</strain>
    </source>
</reference>
<gene>
    <name evidence="5" type="ORF">SAMN04487995_0358</name>
</gene>
<dbReference type="SUPFAM" id="SSF47729">
    <property type="entry name" value="IHF-like DNA-binding proteins"/>
    <property type="match status" value="1"/>
</dbReference>
<dbReference type="PANTHER" id="PTHR33175">
    <property type="entry name" value="DNA-BINDING PROTEIN HU"/>
    <property type="match status" value="1"/>
</dbReference>
<keyword evidence="2" id="KW-0226">DNA condensation</keyword>
<name>A0A1H6QJL1_9BACT</name>
<comment type="similarity">
    <text evidence="1 4">Belongs to the bacterial histone-like protein family.</text>
</comment>
<keyword evidence="3 5" id="KW-0238">DNA-binding</keyword>
<evidence type="ECO:0000313" key="5">
    <source>
        <dbReference type="EMBL" id="SEI39465.1"/>
    </source>
</evidence>
<proteinExistence type="inferred from homology"/>
<accession>A0A1H6QJL1</accession>
<dbReference type="OrthoDB" id="9799835at2"/>
<dbReference type="GO" id="GO:0030261">
    <property type="term" value="P:chromosome condensation"/>
    <property type="evidence" value="ECO:0007669"/>
    <property type="project" value="UniProtKB-KW"/>
</dbReference>
<sequence length="97" mass="11077">MTKADTVQKIVEKTGIQKEHVEKTLESFFLTIKDSMENGENIYFRGFGSFINKKRAAKTARNISKNTTIIVPAQIIPHFKPSDDFIKLVKEGYLQLT</sequence>
<keyword evidence="6" id="KW-1185">Reference proteome</keyword>
<dbReference type="Proteomes" id="UP000199532">
    <property type="component" value="Unassembled WGS sequence"/>
</dbReference>
<dbReference type="STRING" id="408657.SAMN04487995_0358"/>
<dbReference type="InterPro" id="IPR010992">
    <property type="entry name" value="IHF-like_DNA-bd_dom_sf"/>
</dbReference>
<evidence type="ECO:0000256" key="4">
    <source>
        <dbReference type="RuleBase" id="RU003939"/>
    </source>
</evidence>
<evidence type="ECO:0000313" key="6">
    <source>
        <dbReference type="Proteomes" id="UP000199532"/>
    </source>
</evidence>
<evidence type="ECO:0000256" key="2">
    <source>
        <dbReference type="ARBA" id="ARBA00023067"/>
    </source>
</evidence>
<dbReference type="GO" id="GO:0005829">
    <property type="term" value="C:cytosol"/>
    <property type="evidence" value="ECO:0007669"/>
    <property type="project" value="TreeGrafter"/>
</dbReference>
<dbReference type="CDD" id="cd13836">
    <property type="entry name" value="IHF_B"/>
    <property type="match status" value="1"/>
</dbReference>
<evidence type="ECO:0000256" key="3">
    <source>
        <dbReference type="ARBA" id="ARBA00023125"/>
    </source>
</evidence>